<protein>
    <recommendedName>
        <fullName evidence="3">Glycosaminoglycan attachment site</fullName>
    </recommendedName>
</protein>
<dbReference type="Proteomes" id="UP001234216">
    <property type="component" value="Unassembled WGS sequence"/>
</dbReference>
<dbReference type="RefSeq" id="WP_306972259.1">
    <property type="nucleotide sequence ID" value="NZ_JAUSZV010000004.1"/>
</dbReference>
<reference evidence="1" key="1">
    <citation type="submission" date="2023-07" db="EMBL/GenBank/DDBJ databases">
        <title>Comparative genomics of wheat-associated soil bacteria to identify genetic determinants of phenazine resistance.</title>
        <authorList>
            <person name="Mouncey N."/>
        </authorList>
    </citation>
    <scope>NUCLEOTIDE SEQUENCE</scope>
    <source>
        <strain evidence="1">V4I22</strain>
    </source>
</reference>
<dbReference type="AlphaFoldDB" id="A0AAW8F610"/>
<accession>A0AAW8F610</accession>
<evidence type="ECO:0000313" key="2">
    <source>
        <dbReference type="Proteomes" id="UP001234216"/>
    </source>
</evidence>
<evidence type="ECO:0008006" key="3">
    <source>
        <dbReference type="Google" id="ProtNLM"/>
    </source>
</evidence>
<proteinExistence type="predicted"/>
<organism evidence="1 2">
    <name type="scientific">Streptomyces canus</name>
    <dbReference type="NCBI Taxonomy" id="58343"/>
    <lineage>
        <taxon>Bacteria</taxon>
        <taxon>Bacillati</taxon>
        <taxon>Actinomycetota</taxon>
        <taxon>Actinomycetes</taxon>
        <taxon>Kitasatosporales</taxon>
        <taxon>Streptomycetaceae</taxon>
        <taxon>Streptomyces</taxon>
        <taxon>Streptomyces aurantiacus group</taxon>
    </lineage>
</organism>
<gene>
    <name evidence="1" type="ORF">QFZ22_000675</name>
</gene>
<dbReference type="EMBL" id="JAUSZV010000004">
    <property type="protein sequence ID" value="MDQ0904690.1"/>
    <property type="molecule type" value="Genomic_DNA"/>
</dbReference>
<evidence type="ECO:0000313" key="1">
    <source>
        <dbReference type="EMBL" id="MDQ0904690.1"/>
    </source>
</evidence>
<sequence length="378" mass="42031">MNRSLFDLARKMTLEKASREFRDFREAHAYTAARRLMDETFADLPDVDHSFVREFQTAGFSARVLELTLFAALREQGKELDRTSPAPDFVVSGDAPVAIEATTTNPPQGETAENVDIASAVRRLIPDDLEAAEAEFVFQIGKALRRKLEHRDAQGRAYWEKPHVEGVPFVLAVQSFHNPSALFHTTSPLATYLYGIRSIPTRDRHGSLVVNPQVVREHRRKDKSIPSGLFAQPEAEHLAAVIFTNSATVSKWTRIGTERGYGPADVAVARCGAMYDPDPDAALPVPFGYVVGDYGPEEHETFSEGFHVLHNPWTRTPVAAGTLDGFTDHRLQPDGTLLTTVRHPDYFVSRTMIIQGAKALPTARLRVQQYLAGEAGRR</sequence>
<comment type="caution">
    <text evidence="1">The sequence shown here is derived from an EMBL/GenBank/DDBJ whole genome shotgun (WGS) entry which is preliminary data.</text>
</comment>
<name>A0AAW8F610_9ACTN</name>